<feature type="signal peptide" evidence="2">
    <location>
        <begin position="1"/>
        <end position="26"/>
    </location>
</feature>
<dbReference type="Gene3D" id="3.30.200.20">
    <property type="entry name" value="Phosphorylase Kinase, domain 1"/>
    <property type="match status" value="1"/>
</dbReference>
<dbReference type="GeneID" id="13444460"/>
<keyword evidence="5" id="KW-0808">Transferase</keyword>
<dbReference type="InParanoid" id="F0VDN7"/>
<dbReference type="RefSeq" id="XP_003881863.1">
    <property type="nucleotide sequence ID" value="XM_003881814.1"/>
</dbReference>
<evidence type="ECO:0000313" key="5">
    <source>
        <dbReference type="EMBL" id="CEL65788.1"/>
    </source>
</evidence>
<reference evidence="5" key="4">
    <citation type="journal article" date="2015" name="PLoS ONE">
        <title>Comprehensive Evaluation of Toxoplasma gondii VEG and Neospora caninum LIV Genomes with Tachyzoite Stage Transcriptome and Proteome Defines Novel Transcript Features.</title>
        <authorList>
            <person name="Ramaprasad A."/>
            <person name="Mourier T."/>
            <person name="Naeem R."/>
            <person name="Malas T.B."/>
            <person name="Moussa E."/>
            <person name="Panigrahi A."/>
            <person name="Vermont S.J."/>
            <person name="Otto T.D."/>
            <person name="Wastling J."/>
            <person name="Pain A."/>
        </authorList>
    </citation>
    <scope>NUCLEOTIDE SEQUENCE</scope>
    <source>
        <strain evidence="5">Liverpool</strain>
    </source>
</reference>
<dbReference type="eggNOG" id="ENOG502QYST">
    <property type="taxonomic scope" value="Eukaryota"/>
</dbReference>
<dbReference type="AlphaFoldDB" id="F0VDN7"/>
<dbReference type="GO" id="GO:0005524">
    <property type="term" value="F:ATP binding"/>
    <property type="evidence" value="ECO:0007669"/>
    <property type="project" value="InterPro"/>
</dbReference>
<organism evidence="4 6">
    <name type="scientific">Neospora caninum (strain Liverpool)</name>
    <dbReference type="NCBI Taxonomy" id="572307"/>
    <lineage>
        <taxon>Eukaryota</taxon>
        <taxon>Sar</taxon>
        <taxon>Alveolata</taxon>
        <taxon>Apicomplexa</taxon>
        <taxon>Conoidasida</taxon>
        <taxon>Coccidia</taxon>
        <taxon>Eucoccidiorida</taxon>
        <taxon>Eimeriorina</taxon>
        <taxon>Sarcocystidae</taxon>
        <taxon>Neospora</taxon>
    </lineage>
</organism>
<evidence type="ECO:0000259" key="3">
    <source>
        <dbReference type="PROSITE" id="PS50011"/>
    </source>
</evidence>
<protein>
    <submittedName>
        <fullName evidence="5">Rhoptry kinase family protein ROP23 (Incomplete catalytic triad), putative</fullName>
    </submittedName>
</protein>
<dbReference type="SUPFAM" id="SSF56112">
    <property type="entry name" value="Protein kinase-like (PK-like)"/>
    <property type="match status" value="1"/>
</dbReference>
<accession>F0VDN7</accession>
<feature type="chain" id="PRO_5007655066" evidence="2">
    <location>
        <begin position="27"/>
        <end position="574"/>
    </location>
</feature>
<feature type="region of interest" description="Disordered" evidence="1">
    <location>
        <begin position="551"/>
        <end position="574"/>
    </location>
</feature>
<dbReference type="VEuPathDB" id="ToxoDB:NCLIV_016220"/>
<dbReference type="Pfam" id="PF14531">
    <property type="entry name" value="Kinase-like"/>
    <property type="match status" value="1"/>
</dbReference>
<evidence type="ECO:0000256" key="2">
    <source>
        <dbReference type="SAM" id="SignalP"/>
    </source>
</evidence>
<feature type="domain" description="Protein kinase" evidence="3">
    <location>
        <begin position="183"/>
        <end position="529"/>
    </location>
</feature>
<dbReference type="EMBL" id="LN714480">
    <property type="protein sequence ID" value="CEL65788.1"/>
    <property type="molecule type" value="Genomic_DNA"/>
</dbReference>
<dbReference type="InterPro" id="IPR027916">
    <property type="entry name" value="Kinase-like_dom_ROP"/>
</dbReference>
<dbReference type="InterPro" id="IPR000719">
    <property type="entry name" value="Prot_kinase_dom"/>
</dbReference>
<dbReference type="EMBL" id="FR823387">
    <property type="protein sequence ID" value="CBZ51830.1"/>
    <property type="molecule type" value="Genomic_DNA"/>
</dbReference>
<dbReference type="Proteomes" id="UP000007494">
    <property type="component" value="Chromosome VI"/>
</dbReference>
<proteinExistence type="predicted"/>
<reference evidence="4" key="2">
    <citation type="submission" date="2011-03" db="EMBL/GenBank/DDBJ databases">
        <title>Comparative genomics and transcriptomics of Neospora caninum and Toxoplasma gondii.</title>
        <authorList>
            <person name="Reid A.J."/>
            <person name="Sohal A."/>
            <person name="Harris D."/>
            <person name="Quail M."/>
            <person name="Sanders M."/>
            <person name="Berriman M."/>
            <person name="Wastling J.M."/>
            <person name="Pain A."/>
        </authorList>
    </citation>
    <scope>NUCLEOTIDE SEQUENCE</scope>
    <source>
        <strain evidence="4">Liverpool</strain>
    </source>
</reference>
<keyword evidence="5" id="KW-0418">Kinase</keyword>
<dbReference type="GO" id="GO:0004672">
    <property type="term" value="F:protein kinase activity"/>
    <property type="evidence" value="ECO:0007669"/>
    <property type="project" value="InterPro"/>
</dbReference>
<dbReference type="OrthoDB" id="329991at2759"/>
<evidence type="ECO:0000313" key="6">
    <source>
        <dbReference type="Proteomes" id="UP000007494"/>
    </source>
</evidence>
<dbReference type="PROSITE" id="PS50011">
    <property type="entry name" value="PROTEIN_KINASE_DOM"/>
    <property type="match status" value="1"/>
</dbReference>
<evidence type="ECO:0000313" key="4">
    <source>
        <dbReference type="EMBL" id="CBZ51830.1"/>
    </source>
</evidence>
<evidence type="ECO:0000256" key="1">
    <source>
        <dbReference type="SAM" id="MobiDB-lite"/>
    </source>
</evidence>
<dbReference type="InterPro" id="IPR011009">
    <property type="entry name" value="Kinase-like_dom_sf"/>
</dbReference>
<keyword evidence="2" id="KW-0732">Signal</keyword>
<feature type="compositionally biased region" description="Basic residues" evidence="1">
    <location>
        <begin position="553"/>
        <end position="563"/>
    </location>
</feature>
<dbReference type="Gene3D" id="1.10.510.10">
    <property type="entry name" value="Transferase(Phosphotransferase) domain 1"/>
    <property type="match status" value="1"/>
</dbReference>
<reference evidence="6" key="3">
    <citation type="journal article" date="2012" name="PLoS Pathog.">
        <title>Comparative genomics of the apicomplexan parasites Toxoplasma gondii and Neospora caninum: Coccidia differing in host range and transmission strategy.</title>
        <authorList>
            <person name="Reid A.J."/>
            <person name="Vermont S.J."/>
            <person name="Cotton J.A."/>
            <person name="Harris D."/>
            <person name="Hill-Cawthorne G.A."/>
            <person name="Konen-Waisman S."/>
            <person name="Latham S.M."/>
            <person name="Mourier T."/>
            <person name="Norton R."/>
            <person name="Quail M.A."/>
            <person name="Sanders M."/>
            <person name="Shanmugam D."/>
            <person name="Sohal A."/>
            <person name="Wasmuth J.D."/>
            <person name="Brunk B."/>
            <person name="Grigg M.E."/>
            <person name="Howard J.C."/>
            <person name="Parkinson J."/>
            <person name="Roos D.S."/>
            <person name="Trees A.J."/>
            <person name="Berriman M."/>
            <person name="Pain A."/>
            <person name="Wastling J.M."/>
        </authorList>
    </citation>
    <scope>NUCLEOTIDE SEQUENCE [LARGE SCALE GENOMIC DNA]</scope>
    <source>
        <strain evidence="6">Liverpool</strain>
    </source>
</reference>
<dbReference type="SMART" id="SM00220">
    <property type="entry name" value="S_TKc"/>
    <property type="match status" value="1"/>
</dbReference>
<keyword evidence="6" id="KW-1185">Reference proteome</keyword>
<sequence>MEKILWAAAAVIAAHLASTFTAQVYAKDLKDPSEPQETGNPFLTRVQGSFLTNLHSDDAAVFRVASAEPTETEQKAPAAAGNERLEVKPFSAKSRDGSASVPSFELHAFNPLEAVVQEPKEMLVNMYRRLGGKVKKKDLVGELLQRLSKAVFPLFRRLPFWGEPPAVFNKHPGHIEGGREAVGRVLEKMGGRPVPPVYEDARHRVMLQTSMGILQRYSPLVMNSMSGEREVTFRVEDYRPVPGWGVGVGVVHQETNQEFLLISVITLADAAWGSRLEWKLRHIAKPLQTLGLRDPREAFLHDRLLLPLDLLEISRSKSYFVTNRFVVPNLFVLMPKPVASLSNIMLFISATNDVRGTLAVRLSLTCQTIRVVAGFNNRGFVHADLRPASFLVSAQGVVFLGIFNRAVAAKRGTRVSKGEPFDVTTAPELFHKQTKPFSQPDRKTDAWALGVTIYYIWCNRFPFGLQDGDSKPPPALLEGVPPDFSFCVQHMPDIVKVLIGRLLDRQRITRFTASEVLLSGAFRHLQELLRASESSALFRTPKAAARWEDLKQRGLRRRHRSRPYKAGLRRSPPT</sequence>
<gene>
    <name evidence="5" type="ORF">BN1204_016220</name>
    <name evidence="4" type="ORF">NCLIV_016220</name>
</gene>
<dbReference type="OMA" id="AMHRAIF"/>
<reference evidence="4" key="1">
    <citation type="submission" date="2011-02" db="EMBL/GenBank/DDBJ databases">
        <authorList>
            <person name="Aslett M."/>
        </authorList>
    </citation>
    <scope>NUCLEOTIDE SEQUENCE</scope>
    <source>
        <strain evidence="4">Liverpool</strain>
    </source>
</reference>
<name>F0VDN7_NEOCL</name>